<dbReference type="Pfam" id="PF08241">
    <property type="entry name" value="Methyltransf_11"/>
    <property type="match status" value="1"/>
</dbReference>
<protein>
    <submittedName>
        <fullName evidence="2">Methyltransferase domain-containing protein</fullName>
    </submittedName>
</protein>
<dbReference type="Proteomes" id="UP000198725">
    <property type="component" value="Unassembled WGS sequence"/>
</dbReference>
<evidence type="ECO:0000313" key="2">
    <source>
        <dbReference type="EMBL" id="SFK97665.1"/>
    </source>
</evidence>
<feature type="domain" description="Methyltransferase type 11" evidence="1">
    <location>
        <begin position="47"/>
        <end position="142"/>
    </location>
</feature>
<keyword evidence="2" id="KW-0489">Methyltransferase</keyword>
<reference evidence="3" key="1">
    <citation type="submission" date="2016-10" db="EMBL/GenBank/DDBJ databases">
        <authorList>
            <person name="Varghese N."/>
            <person name="Submissions S."/>
        </authorList>
    </citation>
    <scope>NUCLEOTIDE SEQUENCE [LARGE SCALE GENOMIC DNA]</scope>
    <source>
        <strain evidence="3">MO64</strain>
    </source>
</reference>
<dbReference type="InterPro" id="IPR029063">
    <property type="entry name" value="SAM-dependent_MTases_sf"/>
</dbReference>
<gene>
    <name evidence="2" type="ORF">SAMN05192579_11061</name>
</gene>
<dbReference type="PANTHER" id="PTHR43591">
    <property type="entry name" value="METHYLTRANSFERASE"/>
    <property type="match status" value="1"/>
</dbReference>
<dbReference type="EMBL" id="FOSR01000010">
    <property type="protein sequence ID" value="SFK97665.1"/>
    <property type="molecule type" value="Genomic_DNA"/>
</dbReference>
<organism evidence="2 3">
    <name type="scientific">Rhodanobacter glycinis</name>
    <dbReference type="NCBI Taxonomy" id="582702"/>
    <lineage>
        <taxon>Bacteria</taxon>
        <taxon>Pseudomonadati</taxon>
        <taxon>Pseudomonadota</taxon>
        <taxon>Gammaproteobacteria</taxon>
        <taxon>Lysobacterales</taxon>
        <taxon>Rhodanobacteraceae</taxon>
        <taxon>Rhodanobacter</taxon>
    </lineage>
</organism>
<dbReference type="GO" id="GO:0032259">
    <property type="term" value="P:methylation"/>
    <property type="evidence" value="ECO:0007669"/>
    <property type="project" value="UniProtKB-KW"/>
</dbReference>
<sequence length="259" mass="28089">MEHQGTVAQQFGAQAQAYLTSTVHAQGKDLQQLGDMAERFAAGATVLDLGCGAGHASFAMAPYVTELVAYDLSTDMLDVVAAAAATRGLGSIRTRQGPAERLPFADASFALVASRYSAHHWTDPATALREIARVLKPGGQLCMIDVVGPQGVGSALLDTHLQSLEVLRDVSHVRDYSRAEWRDMLTTAGFELTDEQDWRLDIDVNSWLARMRTPPVLEAAARHLLANAPDEVKQYYAVDPATLDFKLESAMFTARKSGE</sequence>
<dbReference type="InterPro" id="IPR013216">
    <property type="entry name" value="Methyltransf_11"/>
</dbReference>
<evidence type="ECO:0000259" key="1">
    <source>
        <dbReference type="Pfam" id="PF08241"/>
    </source>
</evidence>
<dbReference type="AlphaFoldDB" id="A0A1I4DW54"/>
<name>A0A1I4DW54_9GAMM</name>
<dbReference type="Gene3D" id="3.40.50.150">
    <property type="entry name" value="Vaccinia Virus protein VP39"/>
    <property type="match status" value="1"/>
</dbReference>
<evidence type="ECO:0000313" key="3">
    <source>
        <dbReference type="Proteomes" id="UP000198725"/>
    </source>
</evidence>
<dbReference type="GO" id="GO:0008757">
    <property type="term" value="F:S-adenosylmethionine-dependent methyltransferase activity"/>
    <property type="evidence" value="ECO:0007669"/>
    <property type="project" value="InterPro"/>
</dbReference>
<accession>A0A1I4DW54</accession>
<dbReference type="SUPFAM" id="SSF53335">
    <property type="entry name" value="S-adenosyl-L-methionine-dependent methyltransferases"/>
    <property type="match status" value="1"/>
</dbReference>
<dbReference type="CDD" id="cd02440">
    <property type="entry name" value="AdoMet_MTases"/>
    <property type="match status" value="1"/>
</dbReference>
<keyword evidence="3" id="KW-1185">Reference proteome</keyword>
<dbReference type="RefSeq" id="WP_092704164.1">
    <property type="nucleotide sequence ID" value="NZ_FOSR01000010.1"/>
</dbReference>
<keyword evidence="2" id="KW-0808">Transferase</keyword>
<proteinExistence type="predicted"/>